<feature type="transmembrane region" description="Helical" evidence="6">
    <location>
        <begin position="249"/>
        <end position="266"/>
    </location>
</feature>
<dbReference type="GO" id="GO:0005886">
    <property type="term" value="C:plasma membrane"/>
    <property type="evidence" value="ECO:0007669"/>
    <property type="project" value="UniProtKB-SubCell"/>
</dbReference>
<sequence length="321" mass="34789">MDLISSIMQSTLIYSAPIVIAAIGGLYSERSGVVNVGIEGMMMVGGFAAAASLSLMEATVPHARWICLIFAILLGTLVSVIHAYLSINLRADQTISGTAINIFAGGLTIYLCGIIFGQQRTKAFMRGFVKSNVPVLSDVPIIGDLFFKRIYSPVYLMFLIVILTYLLLYKTPFGLRLRATGENPHAVDSLGIGVYKMRYFGVLTSGALAGLAGGIMVLTQDTQFTETSIHGTGFIALAALIFGKWKPFTTLFAGLFFGFAQILALYSDSIANRLHMEFLSKLPDEFYLMLPYIITVFALVLLSGKGVGPKASGQIYDKSQR</sequence>
<reference evidence="7 8" key="1">
    <citation type="journal article" date="2016" name="Genome Announc.">
        <title>Draft Genome Sequence of Criibacterium bergeronii gen. nov., sp. nov., Strain CCRI-22567T, Isolated from a Vaginal Sample from a Woman with Bacterial Vaginosis.</title>
        <authorList>
            <person name="Maheux A.F."/>
            <person name="Berube E."/>
            <person name="Boudreau D.K."/>
            <person name="Raymond F."/>
            <person name="Corbeil J."/>
            <person name="Roy P.H."/>
            <person name="Boissinot M."/>
            <person name="Omar R.F."/>
        </authorList>
    </citation>
    <scope>NUCLEOTIDE SEQUENCE [LARGE SCALE GENOMIC DNA]</scope>
    <source>
        <strain evidence="7 8">CCRI-22567</strain>
    </source>
</reference>
<keyword evidence="2" id="KW-1003">Cell membrane</keyword>
<protein>
    <submittedName>
        <fullName evidence="7">ABC transporter permease</fullName>
    </submittedName>
</protein>
<evidence type="ECO:0000256" key="1">
    <source>
        <dbReference type="ARBA" id="ARBA00004651"/>
    </source>
</evidence>
<dbReference type="InterPro" id="IPR001851">
    <property type="entry name" value="ABC_transp_permease"/>
</dbReference>
<name>A0A371IMC6_9FIRM</name>
<keyword evidence="4 6" id="KW-1133">Transmembrane helix</keyword>
<feature type="transmembrane region" description="Helical" evidence="6">
    <location>
        <begin position="224"/>
        <end position="242"/>
    </location>
</feature>
<accession>A0A371IMC6</accession>
<dbReference type="AlphaFoldDB" id="A0A371IMC6"/>
<evidence type="ECO:0000256" key="4">
    <source>
        <dbReference type="ARBA" id="ARBA00022989"/>
    </source>
</evidence>
<keyword evidence="3 6" id="KW-0812">Transmembrane</keyword>
<feature type="transmembrane region" description="Helical" evidence="6">
    <location>
        <begin position="286"/>
        <end position="304"/>
    </location>
</feature>
<feature type="transmembrane region" description="Helical" evidence="6">
    <location>
        <begin position="6"/>
        <end position="27"/>
    </location>
</feature>
<dbReference type="PANTHER" id="PTHR43370">
    <property type="entry name" value="SUGAR ABC TRANSPORTER INTEGRAL MEMBRANE PROTEIN-RELATED"/>
    <property type="match status" value="1"/>
</dbReference>
<dbReference type="STRING" id="1871336.BBG48_05940"/>
<feature type="transmembrane region" description="Helical" evidence="6">
    <location>
        <begin position="34"/>
        <end position="56"/>
    </location>
</feature>
<dbReference type="PANTHER" id="PTHR43370:SF1">
    <property type="entry name" value="GUANOSINE ABC TRANSPORTER PERMEASE PROTEIN NUPQ"/>
    <property type="match status" value="1"/>
</dbReference>
<comment type="subcellular location">
    <subcellularLocation>
        <location evidence="1">Cell membrane</location>
        <topology evidence="1">Multi-pass membrane protein</topology>
    </subcellularLocation>
</comment>
<proteinExistence type="predicted"/>
<comment type="caution">
    <text evidence="7">The sequence shown here is derived from an EMBL/GenBank/DDBJ whole genome shotgun (WGS) entry which is preliminary data.</text>
</comment>
<dbReference type="CDD" id="cd06580">
    <property type="entry name" value="TM_PBP1_transp_TpRbsC_like"/>
    <property type="match status" value="1"/>
</dbReference>
<gene>
    <name evidence="7" type="ORF">BBG48_003375</name>
</gene>
<feature type="transmembrane region" description="Helical" evidence="6">
    <location>
        <begin position="150"/>
        <end position="168"/>
    </location>
</feature>
<evidence type="ECO:0000256" key="5">
    <source>
        <dbReference type="ARBA" id="ARBA00023136"/>
    </source>
</evidence>
<dbReference type="EMBL" id="MBEW02000005">
    <property type="protein sequence ID" value="RDY21634.1"/>
    <property type="molecule type" value="Genomic_DNA"/>
</dbReference>
<keyword evidence="8" id="KW-1185">Reference proteome</keyword>
<evidence type="ECO:0000256" key="2">
    <source>
        <dbReference type="ARBA" id="ARBA00022475"/>
    </source>
</evidence>
<dbReference type="Proteomes" id="UP000093352">
    <property type="component" value="Unassembled WGS sequence"/>
</dbReference>
<feature type="transmembrane region" description="Helical" evidence="6">
    <location>
        <begin position="199"/>
        <end position="218"/>
    </location>
</feature>
<organism evidence="7 8">
    <name type="scientific">Criibacterium bergeronii</name>
    <dbReference type="NCBI Taxonomy" id="1871336"/>
    <lineage>
        <taxon>Bacteria</taxon>
        <taxon>Bacillati</taxon>
        <taxon>Bacillota</taxon>
        <taxon>Clostridia</taxon>
        <taxon>Peptostreptococcales</taxon>
        <taxon>Filifactoraceae</taxon>
        <taxon>Criibacterium</taxon>
    </lineage>
</organism>
<keyword evidence="5 6" id="KW-0472">Membrane</keyword>
<evidence type="ECO:0000313" key="7">
    <source>
        <dbReference type="EMBL" id="RDY21634.1"/>
    </source>
</evidence>
<feature type="transmembrane region" description="Helical" evidence="6">
    <location>
        <begin position="62"/>
        <end position="85"/>
    </location>
</feature>
<evidence type="ECO:0000256" key="6">
    <source>
        <dbReference type="SAM" id="Phobius"/>
    </source>
</evidence>
<dbReference type="RefSeq" id="WP_068911930.1">
    <property type="nucleotide sequence ID" value="NZ_MBEW02000005.1"/>
</dbReference>
<dbReference type="Pfam" id="PF02653">
    <property type="entry name" value="BPD_transp_2"/>
    <property type="match status" value="1"/>
</dbReference>
<feature type="transmembrane region" description="Helical" evidence="6">
    <location>
        <begin position="97"/>
        <end position="116"/>
    </location>
</feature>
<dbReference type="GO" id="GO:0022857">
    <property type="term" value="F:transmembrane transporter activity"/>
    <property type="evidence" value="ECO:0007669"/>
    <property type="project" value="InterPro"/>
</dbReference>
<evidence type="ECO:0000256" key="3">
    <source>
        <dbReference type="ARBA" id="ARBA00022692"/>
    </source>
</evidence>
<evidence type="ECO:0000313" key="8">
    <source>
        <dbReference type="Proteomes" id="UP000093352"/>
    </source>
</evidence>